<keyword evidence="11" id="KW-1185">Reference proteome</keyword>
<dbReference type="OrthoDB" id="6270329at2759"/>
<feature type="domain" description="RWP-RK" evidence="9">
    <location>
        <begin position="424"/>
        <end position="504"/>
    </location>
</feature>
<gene>
    <name evidence="10" type="ORF">MERR_LOCUS5400</name>
</gene>
<dbReference type="PROSITE" id="PS51519">
    <property type="entry name" value="RWP_RK"/>
    <property type="match status" value="1"/>
</dbReference>
<keyword evidence="3 7" id="KW-0175">Coiled coil</keyword>
<evidence type="ECO:0000313" key="11">
    <source>
        <dbReference type="Proteomes" id="UP000467841"/>
    </source>
</evidence>
<dbReference type="EMBL" id="CACVBM020000355">
    <property type="protein sequence ID" value="CAA7018165.1"/>
    <property type="molecule type" value="Genomic_DNA"/>
</dbReference>
<accession>A0A6D2HPY3</accession>
<comment type="function">
    <text evidence="1">Putative transcription factor.</text>
</comment>
<dbReference type="AlphaFoldDB" id="A0A6D2HPY3"/>
<evidence type="ECO:0000256" key="7">
    <source>
        <dbReference type="SAM" id="Coils"/>
    </source>
</evidence>
<evidence type="ECO:0000313" key="10">
    <source>
        <dbReference type="EMBL" id="CAA7018165.1"/>
    </source>
</evidence>
<dbReference type="GO" id="GO:0003677">
    <property type="term" value="F:DNA binding"/>
    <property type="evidence" value="ECO:0007669"/>
    <property type="project" value="UniProtKB-KW"/>
</dbReference>
<feature type="region of interest" description="Disordered" evidence="8">
    <location>
        <begin position="1"/>
        <end position="21"/>
    </location>
</feature>
<dbReference type="Proteomes" id="UP000467841">
    <property type="component" value="Unassembled WGS sequence"/>
</dbReference>
<keyword evidence="6" id="KW-0539">Nucleus</keyword>
<sequence length="530" mass="58699">MSGGGDSLSSTVEDNVEEYPYYDPLEGDGLFSEEDLRNVMADSNPSLMDIDFNQNPLPLVLPLPPSPPPPLAPSMEITETGLSQELSYNNDEEFLGPPFGADDLLISWDMFDEPSDGPNNSVDTNVLGDIGDDIFNDMFDLPSDDLNDNMYTNVLGEMGDDNFLGNDMFDILSDNLDDNMFNNVLGETGDDNFLGEIDYDNVLGDFGNDDVLGEVCNNVGDDNGRLEVSTRVFRENGVNFETGGPSSAARVETGGTSSAATPVPVITPPITGGILLCNCCNILRSLVHANGNEMMRLELYGGIGSFCHAVLETRLFVDSLEPRHQTIHLTGLTMEEVRKFIETYCLARQEDGFVVVQDSNAEFYQALNACYTSNQPPMPSLPSRGDVPMSLTRPDEALNVPPVPQYVGLRNAPTASLKEREKRKTPLAKQRERTGKMTLKDVGHYFHLPIEEAARRLSLCPTVMKKICRKGGLPRWPHRKIKSMLKKISTLKNALSNTKNEKIRKHAEEEIAKLEKEINEICSEALRRYK</sequence>
<evidence type="ECO:0000259" key="9">
    <source>
        <dbReference type="PROSITE" id="PS51519"/>
    </source>
</evidence>
<keyword evidence="4" id="KW-0238">DNA-binding</keyword>
<dbReference type="PANTHER" id="PTHR46373:SF5">
    <property type="entry name" value="RWP-RK DOMAIN PROTEIN"/>
    <property type="match status" value="1"/>
</dbReference>
<evidence type="ECO:0000256" key="4">
    <source>
        <dbReference type="ARBA" id="ARBA00023125"/>
    </source>
</evidence>
<reference evidence="10" key="1">
    <citation type="submission" date="2020-01" db="EMBL/GenBank/DDBJ databases">
        <authorList>
            <person name="Mishra B."/>
        </authorList>
    </citation>
    <scope>NUCLEOTIDE SEQUENCE [LARGE SCALE GENOMIC DNA]</scope>
</reference>
<organism evidence="10 11">
    <name type="scientific">Microthlaspi erraticum</name>
    <dbReference type="NCBI Taxonomy" id="1685480"/>
    <lineage>
        <taxon>Eukaryota</taxon>
        <taxon>Viridiplantae</taxon>
        <taxon>Streptophyta</taxon>
        <taxon>Embryophyta</taxon>
        <taxon>Tracheophyta</taxon>
        <taxon>Spermatophyta</taxon>
        <taxon>Magnoliopsida</taxon>
        <taxon>eudicotyledons</taxon>
        <taxon>Gunneridae</taxon>
        <taxon>Pentapetalae</taxon>
        <taxon>rosids</taxon>
        <taxon>malvids</taxon>
        <taxon>Brassicales</taxon>
        <taxon>Brassicaceae</taxon>
        <taxon>Coluteocarpeae</taxon>
        <taxon>Microthlaspi</taxon>
    </lineage>
</organism>
<feature type="coiled-coil region" evidence="7">
    <location>
        <begin position="481"/>
        <end position="524"/>
    </location>
</feature>
<keyword evidence="5" id="KW-0804">Transcription</keyword>
<dbReference type="InterPro" id="IPR044607">
    <property type="entry name" value="RKD-like"/>
</dbReference>
<proteinExistence type="predicted"/>
<dbReference type="InterPro" id="IPR003035">
    <property type="entry name" value="RWP-RK_dom"/>
</dbReference>
<dbReference type="PANTHER" id="PTHR46373">
    <property type="entry name" value="PROTEIN RKD4"/>
    <property type="match status" value="1"/>
</dbReference>
<protein>
    <recommendedName>
        <fullName evidence="9">RWP-RK domain-containing protein</fullName>
    </recommendedName>
</protein>
<keyword evidence="2" id="KW-0805">Transcription regulation</keyword>
<evidence type="ECO:0000256" key="6">
    <source>
        <dbReference type="ARBA" id="ARBA00023242"/>
    </source>
</evidence>
<evidence type="ECO:0000256" key="3">
    <source>
        <dbReference type="ARBA" id="ARBA00023054"/>
    </source>
</evidence>
<name>A0A6D2HPY3_9BRAS</name>
<evidence type="ECO:0000256" key="5">
    <source>
        <dbReference type="ARBA" id="ARBA00023163"/>
    </source>
</evidence>
<comment type="caution">
    <text evidence="10">The sequence shown here is derived from an EMBL/GenBank/DDBJ whole genome shotgun (WGS) entry which is preliminary data.</text>
</comment>
<dbReference type="Pfam" id="PF02042">
    <property type="entry name" value="RWP-RK"/>
    <property type="match status" value="1"/>
</dbReference>
<evidence type="ECO:0000256" key="1">
    <source>
        <dbReference type="ARBA" id="ARBA00004049"/>
    </source>
</evidence>
<evidence type="ECO:0000256" key="8">
    <source>
        <dbReference type="SAM" id="MobiDB-lite"/>
    </source>
</evidence>
<evidence type="ECO:0000256" key="2">
    <source>
        <dbReference type="ARBA" id="ARBA00023015"/>
    </source>
</evidence>
<dbReference type="GO" id="GO:0003700">
    <property type="term" value="F:DNA-binding transcription factor activity"/>
    <property type="evidence" value="ECO:0007669"/>
    <property type="project" value="InterPro"/>
</dbReference>